<evidence type="ECO:0000313" key="3">
    <source>
        <dbReference type="Proteomes" id="UP000267096"/>
    </source>
</evidence>
<dbReference type="Proteomes" id="UP000267096">
    <property type="component" value="Unassembled WGS sequence"/>
</dbReference>
<sequence length="252" mass="29055">MRSVLRKHHSVSLIYDETGPVLVSHPTKFSRGNNQQQPQQQSEGCNETYDSAVIQLLHLHDLYTKEGIRTVSLYPKVKDDDGKISKRIDISALYCDPFIFRNRLYLFNRFGDNLLCVSIAGSDRSEVRILNTYPDVKGERPSSRYANRCHILLNETLLVYYHQRLDKPDAQPQLWKLELGPLHWNRLQLLLSHHFPIGRVSLRQCSSGAFAFLHGECGRSICQEKAHLYQFSLIQQSLMVSLFVLINYLVGL</sequence>
<feature type="region of interest" description="Disordered" evidence="1">
    <location>
        <begin position="25"/>
        <end position="45"/>
    </location>
</feature>
<dbReference type="EMBL" id="UYRR01030976">
    <property type="protein sequence ID" value="VDK42034.1"/>
    <property type="molecule type" value="Genomic_DNA"/>
</dbReference>
<reference evidence="2 3" key="2">
    <citation type="submission" date="2018-11" db="EMBL/GenBank/DDBJ databases">
        <authorList>
            <consortium name="Pathogen Informatics"/>
        </authorList>
    </citation>
    <scope>NUCLEOTIDE SEQUENCE [LARGE SCALE GENOMIC DNA]</scope>
</reference>
<dbReference type="OrthoDB" id="774873at2759"/>
<name>A0A0M3JR51_ANISI</name>
<dbReference type="WBParaSite" id="ASIM_0001018601-mRNA-1">
    <property type="protein sequence ID" value="ASIM_0001018601-mRNA-1"/>
    <property type="gene ID" value="ASIM_0001018601"/>
</dbReference>
<accession>A0A0M3JR51</accession>
<reference evidence="4" key="1">
    <citation type="submission" date="2017-02" db="UniProtKB">
        <authorList>
            <consortium name="WormBaseParasite"/>
        </authorList>
    </citation>
    <scope>IDENTIFICATION</scope>
</reference>
<protein>
    <submittedName>
        <fullName evidence="4">Sema domain-containing protein</fullName>
    </submittedName>
</protein>
<evidence type="ECO:0000313" key="4">
    <source>
        <dbReference type="WBParaSite" id="ASIM_0001018601-mRNA-1"/>
    </source>
</evidence>
<evidence type="ECO:0000256" key="1">
    <source>
        <dbReference type="SAM" id="MobiDB-lite"/>
    </source>
</evidence>
<dbReference type="AlphaFoldDB" id="A0A0M3JR51"/>
<organism evidence="4">
    <name type="scientific">Anisakis simplex</name>
    <name type="common">Herring worm</name>
    <dbReference type="NCBI Taxonomy" id="6269"/>
    <lineage>
        <taxon>Eukaryota</taxon>
        <taxon>Metazoa</taxon>
        <taxon>Ecdysozoa</taxon>
        <taxon>Nematoda</taxon>
        <taxon>Chromadorea</taxon>
        <taxon>Rhabditida</taxon>
        <taxon>Spirurina</taxon>
        <taxon>Ascaridomorpha</taxon>
        <taxon>Ascaridoidea</taxon>
        <taxon>Anisakidae</taxon>
        <taxon>Anisakis</taxon>
        <taxon>Anisakis simplex complex</taxon>
    </lineage>
</organism>
<keyword evidence="3" id="KW-1185">Reference proteome</keyword>
<gene>
    <name evidence="2" type="ORF">ASIM_LOCUS9917</name>
</gene>
<evidence type="ECO:0000313" key="2">
    <source>
        <dbReference type="EMBL" id="VDK42034.1"/>
    </source>
</evidence>
<proteinExistence type="predicted"/>